<reference evidence="4" key="1">
    <citation type="submission" date="2016-10" db="EMBL/GenBank/DDBJ databases">
        <authorList>
            <person name="Varghese N."/>
            <person name="Submissions S."/>
        </authorList>
    </citation>
    <scope>NUCLEOTIDE SEQUENCE [LARGE SCALE GENOMIC DNA]</scope>
    <source>
        <strain evidence="4">CGMCC 1.10789</strain>
    </source>
</reference>
<protein>
    <submittedName>
        <fullName evidence="3">Uncharacterized protein</fullName>
    </submittedName>
</protein>
<keyword evidence="4" id="KW-1185">Reference proteome</keyword>
<organism evidence="3 4">
    <name type="scientific">Meinhardsimonia xiamenensis</name>
    <dbReference type="NCBI Taxonomy" id="990712"/>
    <lineage>
        <taxon>Bacteria</taxon>
        <taxon>Pseudomonadati</taxon>
        <taxon>Pseudomonadota</taxon>
        <taxon>Alphaproteobacteria</taxon>
        <taxon>Rhodobacterales</taxon>
        <taxon>Paracoccaceae</taxon>
        <taxon>Meinhardsimonia</taxon>
    </lineage>
</organism>
<dbReference type="Proteomes" id="UP000199328">
    <property type="component" value="Unassembled WGS sequence"/>
</dbReference>
<sequence>MHPNQARELHRQASDKEAYGITNTGPAWNRLQESRRRRMHPALRRLAECLDLLTDAALLVLGWGAALAPLLLLLLP</sequence>
<name>A0A1G9E0L7_9RHOB</name>
<keyword evidence="2" id="KW-0472">Membrane</keyword>
<feature type="compositionally biased region" description="Basic and acidic residues" evidence="1">
    <location>
        <begin position="1"/>
        <end position="18"/>
    </location>
</feature>
<accession>A0A1G9E0L7</accession>
<proteinExistence type="predicted"/>
<evidence type="ECO:0000313" key="4">
    <source>
        <dbReference type="Proteomes" id="UP000199328"/>
    </source>
</evidence>
<keyword evidence="2" id="KW-0812">Transmembrane</keyword>
<gene>
    <name evidence="3" type="ORF">SAMN05216257_104100</name>
</gene>
<evidence type="ECO:0000256" key="1">
    <source>
        <dbReference type="SAM" id="MobiDB-lite"/>
    </source>
</evidence>
<feature type="region of interest" description="Disordered" evidence="1">
    <location>
        <begin position="1"/>
        <end position="24"/>
    </location>
</feature>
<evidence type="ECO:0000256" key="2">
    <source>
        <dbReference type="SAM" id="Phobius"/>
    </source>
</evidence>
<dbReference type="AlphaFoldDB" id="A0A1G9E0L7"/>
<dbReference type="STRING" id="990712.SAMN05216257_104100"/>
<feature type="transmembrane region" description="Helical" evidence="2">
    <location>
        <begin position="56"/>
        <end position="75"/>
    </location>
</feature>
<keyword evidence="2" id="KW-1133">Transmembrane helix</keyword>
<dbReference type="EMBL" id="FNFV01000004">
    <property type="protein sequence ID" value="SDK69628.1"/>
    <property type="molecule type" value="Genomic_DNA"/>
</dbReference>
<evidence type="ECO:0000313" key="3">
    <source>
        <dbReference type="EMBL" id="SDK69628.1"/>
    </source>
</evidence>